<dbReference type="GO" id="GO:0016020">
    <property type="term" value="C:membrane"/>
    <property type="evidence" value="ECO:0007669"/>
    <property type="project" value="UniProtKB-SubCell"/>
</dbReference>
<dbReference type="Proteomes" id="UP000268093">
    <property type="component" value="Unassembled WGS sequence"/>
</dbReference>
<evidence type="ECO:0000256" key="3">
    <source>
        <dbReference type="ARBA" id="ARBA00022692"/>
    </source>
</evidence>
<feature type="transmembrane region" description="Helical" evidence="6">
    <location>
        <begin position="83"/>
        <end position="103"/>
    </location>
</feature>
<keyword evidence="3 6" id="KW-0812">Transmembrane</keyword>
<gene>
    <name evidence="7" type="ORF">BC936DRAFT_148727</name>
</gene>
<feature type="transmembrane region" description="Helical" evidence="6">
    <location>
        <begin position="223"/>
        <end position="247"/>
    </location>
</feature>
<dbReference type="PANTHER" id="PTHR13353:SF5">
    <property type="entry name" value="TRANSMEMBRANE PROTEIN 19"/>
    <property type="match status" value="1"/>
</dbReference>
<dbReference type="PANTHER" id="PTHR13353">
    <property type="entry name" value="TRANSMEMBRANE PROTEIN 19"/>
    <property type="match status" value="1"/>
</dbReference>
<name>A0A433DKU7_9FUNG</name>
<evidence type="ECO:0000313" key="7">
    <source>
        <dbReference type="EMBL" id="RUP51336.1"/>
    </source>
</evidence>
<feature type="transmembrane region" description="Helical" evidence="6">
    <location>
        <begin position="290"/>
        <end position="308"/>
    </location>
</feature>
<sequence length="310" mass="32540">MHILLALACAVGLVVYSLRKKSLSPSGAAGAFVLGLITFSAHLFAFTAALMVFFLTSSKLTKFKADRKRQLEDSYLEGGQRDIIQVLCNGLTAAVVLVVYRVWFGNGELACFEDERWARALVWAYVGESVSKSRNGTHRLAYLHNCAAQNPVIMPPATAIPELGILNTQPPYLITTFRQVPPGTNGAVSPLGLAASLVGGLVVGASAALVLATETPCSGYGELALVIVGAVGGLGGSLLDSILGATIEQTLYSPTKGKIVSGHHSPTSTEKTDDEVKVVSGLNLLSGNQINFLSSFVTAVVAGAAAWWSY</sequence>
<proteinExistence type="inferred from homology"/>
<evidence type="ECO:0000256" key="5">
    <source>
        <dbReference type="ARBA" id="ARBA00023136"/>
    </source>
</evidence>
<keyword evidence="5 6" id="KW-0472">Membrane</keyword>
<evidence type="ECO:0000256" key="4">
    <source>
        <dbReference type="ARBA" id="ARBA00022989"/>
    </source>
</evidence>
<accession>A0A433DKU7</accession>
<dbReference type="EMBL" id="RBNI01000794">
    <property type="protein sequence ID" value="RUP51336.1"/>
    <property type="molecule type" value="Genomic_DNA"/>
</dbReference>
<keyword evidence="8" id="KW-1185">Reference proteome</keyword>
<evidence type="ECO:0000256" key="6">
    <source>
        <dbReference type="SAM" id="Phobius"/>
    </source>
</evidence>
<comment type="similarity">
    <text evidence="2">Belongs to the TMEM19 family.</text>
</comment>
<organism evidence="7 8">
    <name type="scientific">Jimgerdemannia flammicorona</name>
    <dbReference type="NCBI Taxonomy" id="994334"/>
    <lineage>
        <taxon>Eukaryota</taxon>
        <taxon>Fungi</taxon>
        <taxon>Fungi incertae sedis</taxon>
        <taxon>Mucoromycota</taxon>
        <taxon>Mucoromycotina</taxon>
        <taxon>Endogonomycetes</taxon>
        <taxon>Endogonales</taxon>
        <taxon>Endogonaceae</taxon>
        <taxon>Jimgerdemannia</taxon>
    </lineage>
</organism>
<feature type="transmembrane region" description="Helical" evidence="6">
    <location>
        <begin position="191"/>
        <end position="211"/>
    </location>
</feature>
<evidence type="ECO:0000256" key="2">
    <source>
        <dbReference type="ARBA" id="ARBA00009012"/>
    </source>
</evidence>
<dbReference type="AlphaFoldDB" id="A0A433DKU7"/>
<keyword evidence="4 6" id="KW-1133">Transmembrane helix</keyword>
<dbReference type="OrthoDB" id="30881at2759"/>
<comment type="caution">
    <text evidence="7">The sequence shown here is derived from an EMBL/GenBank/DDBJ whole genome shotgun (WGS) entry which is preliminary data.</text>
</comment>
<protein>
    <submittedName>
        <fullName evidence="7">Integral membrane protein DUF92-domain-containing protein</fullName>
    </submittedName>
</protein>
<dbReference type="Pfam" id="PF01940">
    <property type="entry name" value="DUF92"/>
    <property type="match status" value="1"/>
</dbReference>
<feature type="transmembrane region" description="Helical" evidence="6">
    <location>
        <begin position="27"/>
        <end position="55"/>
    </location>
</feature>
<dbReference type="InterPro" id="IPR002794">
    <property type="entry name" value="DUF92_TMEM19"/>
</dbReference>
<comment type="subcellular location">
    <subcellularLocation>
        <location evidence="1">Membrane</location>
        <topology evidence="1">Multi-pass membrane protein</topology>
    </subcellularLocation>
</comment>
<evidence type="ECO:0000256" key="1">
    <source>
        <dbReference type="ARBA" id="ARBA00004141"/>
    </source>
</evidence>
<reference evidence="7 8" key="1">
    <citation type="journal article" date="2018" name="New Phytol.">
        <title>Phylogenomics of Endogonaceae and evolution of mycorrhizas within Mucoromycota.</title>
        <authorList>
            <person name="Chang Y."/>
            <person name="Desiro A."/>
            <person name="Na H."/>
            <person name="Sandor L."/>
            <person name="Lipzen A."/>
            <person name="Clum A."/>
            <person name="Barry K."/>
            <person name="Grigoriev I.V."/>
            <person name="Martin F.M."/>
            <person name="Stajich J.E."/>
            <person name="Smith M.E."/>
            <person name="Bonito G."/>
            <person name="Spatafora J.W."/>
        </authorList>
    </citation>
    <scope>NUCLEOTIDE SEQUENCE [LARGE SCALE GENOMIC DNA]</scope>
    <source>
        <strain evidence="7 8">GMNB39</strain>
    </source>
</reference>
<evidence type="ECO:0000313" key="8">
    <source>
        <dbReference type="Proteomes" id="UP000268093"/>
    </source>
</evidence>